<evidence type="ECO:0000313" key="3">
    <source>
        <dbReference type="EMBL" id="KAK1390063.1"/>
    </source>
</evidence>
<dbReference type="InterPro" id="IPR044662">
    <property type="entry name" value="HS1/DABB1-like"/>
</dbReference>
<sequence>MIEHVVLYRFKPEAEQSQITDMMNGLNSLISVKEVAYLSAGPLLRIQSSSLTFTHMLHCRFHSEDDLKAYTVHPSHVSLVNRTVIIDEIMAVDWIMEDASAPAPGSVSKVVFLKMRNGLAQKNYVLEVIRETCSKFSSIRQFTLGENFSPKRAKGFSIAILMLFDGVEVLDSNAEIMNLLDEKLKELVEDDLVLDFTTVTPDSGSNST</sequence>
<dbReference type="InterPro" id="IPR011008">
    <property type="entry name" value="Dimeric_a/b-barrel"/>
</dbReference>
<gene>
    <name evidence="3" type="ORF">POM88_018241</name>
</gene>
<dbReference type="SUPFAM" id="SSF54909">
    <property type="entry name" value="Dimeric alpha+beta barrel"/>
    <property type="match status" value="2"/>
</dbReference>
<evidence type="ECO:0000259" key="2">
    <source>
        <dbReference type="PROSITE" id="PS51502"/>
    </source>
</evidence>
<reference evidence="3" key="1">
    <citation type="submission" date="2023-02" db="EMBL/GenBank/DDBJ databases">
        <title>Genome of toxic invasive species Heracleum sosnowskyi carries increased number of genes despite the absence of recent whole-genome duplications.</title>
        <authorList>
            <person name="Schelkunov M."/>
            <person name="Shtratnikova V."/>
            <person name="Makarenko M."/>
            <person name="Klepikova A."/>
            <person name="Omelchenko D."/>
            <person name="Novikova G."/>
            <person name="Obukhova E."/>
            <person name="Bogdanov V."/>
            <person name="Penin A."/>
            <person name="Logacheva M."/>
        </authorList>
    </citation>
    <scope>NUCLEOTIDE SEQUENCE</scope>
    <source>
        <strain evidence="3">Hsosn_3</strain>
        <tissue evidence="3">Leaf</tissue>
    </source>
</reference>
<dbReference type="PROSITE" id="PS51502">
    <property type="entry name" value="S_R_A_B_BARREL"/>
    <property type="match status" value="2"/>
</dbReference>
<dbReference type="AlphaFoldDB" id="A0AAD8N060"/>
<feature type="domain" description="Stress-response A/B barrel" evidence="2">
    <location>
        <begin position="2"/>
        <end position="94"/>
    </location>
</feature>
<organism evidence="3 4">
    <name type="scientific">Heracleum sosnowskyi</name>
    <dbReference type="NCBI Taxonomy" id="360622"/>
    <lineage>
        <taxon>Eukaryota</taxon>
        <taxon>Viridiplantae</taxon>
        <taxon>Streptophyta</taxon>
        <taxon>Embryophyta</taxon>
        <taxon>Tracheophyta</taxon>
        <taxon>Spermatophyta</taxon>
        <taxon>Magnoliopsida</taxon>
        <taxon>eudicotyledons</taxon>
        <taxon>Gunneridae</taxon>
        <taxon>Pentapetalae</taxon>
        <taxon>asterids</taxon>
        <taxon>campanulids</taxon>
        <taxon>Apiales</taxon>
        <taxon>Apiaceae</taxon>
        <taxon>Apioideae</taxon>
        <taxon>apioid superclade</taxon>
        <taxon>Tordylieae</taxon>
        <taxon>Tordyliinae</taxon>
        <taxon>Heracleum</taxon>
    </lineage>
</organism>
<evidence type="ECO:0000256" key="1">
    <source>
        <dbReference type="ARBA" id="ARBA00011738"/>
    </source>
</evidence>
<proteinExistence type="predicted"/>
<dbReference type="Gene3D" id="3.30.70.100">
    <property type="match status" value="2"/>
</dbReference>
<dbReference type="Pfam" id="PF07876">
    <property type="entry name" value="Dabb"/>
    <property type="match status" value="2"/>
</dbReference>
<dbReference type="EMBL" id="JAUIZM010000004">
    <property type="protein sequence ID" value="KAK1390063.1"/>
    <property type="molecule type" value="Genomic_DNA"/>
</dbReference>
<dbReference type="InterPro" id="IPR013097">
    <property type="entry name" value="Dabb"/>
</dbReference>
<accession>A0AAD8N060</accession>
<name>A0AAD8N060_9APIA</name>
<keyword evidence="4" id="KW-1185">Reference proteome</keyword>
<comment type="caution">
    <text evidence="3">The sequence shown here is derived from an EMBL/GenBank/DDBJ whole genome shotgun (WGS) entry which is preliminary data.</text>
</comment>
<feature type="domain" description="Stress-response A/B barrel" evidence="2">
    <location>
        <begin position="107"/>
        <end position="196"/>
    </location>
</feature>
<protein>
    <submittedName>
        <fullName evidence="3">Stress-response A/B barrel domain-containing protein UP3</fullName>
    </submittedName>
</protein>
<evidence type="ECO:0000313" key="4">
    <source>
        <dbReference type="Proteomes" id="UP001237642"/>
    </source>
</evidence>
<comment type="subunit">
    <text evidence="1">Homodimer.</text>
</comment>
<dbReference type="PANTHER" id="PTHR33178:SF3">
    <property type="entry name" value="STRESS-RESPONSE A_B BARREL DOMAIN-CONTAINING PROTEIN UP3"/>
    <property type="match status" value="1"/>
</dbReference>
<dbReference type="PANTHER" id="PTHR33178">
    <property type="match status" value="1"/>
</dbReference>
<reference evidence="3" key="2">
    <citation type="submission" date="2023-05" db="EMBL/GenBank/DDBJ databases">
        <authorList>
            <person name="Schelkunov M.I."/>
        </authorList>
    </citation>
    <scope>NUCLEOTIDE SEQUENCE</scope>
    <source>
        <strain evidence="3">Hsosn_3</strain>
        <tissue evidence="3">Leaf</tissue>
    </source>
</reference>
<dbReference type="Proteomes" id="UP001237642">
    <property type="component" value="Unassembled WGS sequence"/>
</dbReference>
<dbReference type="SMART" id="SM00886">
    <property type="entry name" value="Dabb"/>
    <property type="match status" value="2"/>
</dbReference>